<protein>
    <recommendedName>
        <fullName evidence="1">Mitochondrial import inner membrane translocase subunit TIM50</fullName>
    </recommendedName>
</protein>
<feature type="region of interest" description="Disordered" evidence="2">
    <location>
        <begin position="39"/>
        <end position="82"/>
    </location>
</feature>
<dbReference type="InterPro" id="IPR036412">
    <property type="entry name" value="HAD-like_sf"/>
</dbReference>
<evidence type="ECO:0000313" key="4">
    <source>
        <dbReference type="EMBL" id="KAF5823722.1"/>
    </source>
</evidence>
<reference evidence="4" key="1">
    <citation type="journal article" date="2017" name="Nature">
        <title>The sunflower genome provides insights into oil metabolism, flowering and Asterid evolution.</title>
        <authorList>
            <person name="Badouin H."/>
            <person name="Gouzy J."/>
            <person name="Grassa C.J."/>
            <person name="Murat F."/>
            <person name="Staton S.E."/>
            <person name="Cottret L."/>
            <person name="Lelandais-Briere C."/>
            <person name="Owens G.L."/>
            <person name="Carrere S."/>
            <person name="Mayjonade B."/>
            <person name="Legrand L."/>
            <person name="Gill N."/>
            <person name="Kane N.C."/>
            <person name="Bowers J.E."/>
            <person name="Hubner S."/>
            <person name="Bellec A."/>
            <person name="Berard A."/>
            <person name="Berges H."/>
            <person name="Blanchet N."/>
            <person name="Boniface M.C."/>
            <person name="Brunel D."/>
            <person name="Catrice O."/>
            <person name="Chaidir N."/>
            <person name="Claudel C."/>
            <person name="Donnadieu C."/>
            <person name="Faraut T."/>
            <person name="Fievet G."/>
            <person name="Helmstetter N."/>
            <person name="King M."/>
            <person name="Knapp S.J."/>
            <person name="Lai Z."/>
            <person name="Le Paslier M.C."/>
            <person name="Lippi Y."/>
            <person name="Lorenzon L."/>
            <person name="Mandel J.R."/>
            <person name="Marage G."/>
            <person name="Marchand G."/>
            <person name="Marquand E."/>
            <person name="Bret-Mestries E."/>
            <person name="Morien E."/>
            <person name="Nambeesan S."/>
            <person name="Nguyen T."/>
            <person name="Pegot-Espagnet P."/>
            <person name="Pouilly N."/>
            <person name="Raftis F."/>
            <person name="Sallet E."/>
            <person name="Schiex T."/>
            <person name="Thomas J."/>
            <person name="Vandecasteele C."/>
            <person name="Vares D."/>
            <person name="Vear F."/>
            <person name="Vautrin S."/>
            <person name="Crespi M."/>
            <person name="Mangin B."/>
            <person name="Burke J.M."/>
            <person name="Salse J."/>
            <person name="Munos S."/>
            <person name="Vincourt P."/>
            <person name="Rieseberg L.H."/>
            <person name="Langlade N.B."/>
        </authorList>
    </citation>
    <scope>NUCLEOTIDE SEQUENCE</scope>
    <source>
        <tissue evidence="4">Leaves</tissue>
    </source>
</reference>
<dbReference type="AlphaFoldDB" id="A0A9K3JZW7"/>
<dbReference type="Gramene" id="mRNA:HanXRQr2_Chr01g0041371">
    <property type="protein sequence ID" value="mRNA:HanXRQr2_Chr01g0041371"/>
    <property type="gene ID" value="HanXRQr2_Chr01g0041371"/>
</dbReference>
<evidence type="ECO:0000313" key="5">
    <source>
        <dbReference type="Proteomes" id="UP000215914"/>
    </source>
</evidence>
<accession>A0A9K3JZW7</accession>
<dbReference type="GO" id="GO:0005744">
    <property type="term" value="C:TIM23 mitochondrial import inner membrane translocase complex"/>
    <property type="evidence" value="ECO:0007669"/>
    <property type="project" value="UniProtKB-UniRule"/>
</dbReference>
<dbReference type="Proteomes" id="UP000215914">
    <property type="component" value="Unassembled WGS sequence"/>
</dbReference>
<evidence type="ECO:0000256" key="2">
    <source>
        <dbReference type="SAM" id="MobiDB-lite"/>
    </source>
</evidence>
<feature type="compositionally biased region" description="Basic and acidic residues" evidence="2">
    <location>
        <begin position="54"/>
        <end position="79"/>
    </location>
</feature>
<reference evidence="4" key="2">
    <citation type="submission" date="2020-06" db="EMBL/GenBank/DDBJ databases">
        <title>Helianthus annuus Genome sequencing and assembly Release 2.</title>
        <authorList>
            <person name="Gouzy J."/>
            <person name="Langlade N."/>
            <person name="Munos S."/>
        </authorList>
    </citation>
    <scope>NUCLEOTIDE SEQUENCE</scope>
    <source>
        <tissue evidence="4">Leaves</tissue>
    </source>
</reference>
<dbReference type="InterPro" id="IPR023214">
    <property type="entry name" value="HAD_sf"/>
</dbReference>
<keyword evidence="1" id="KW-0496">Mitochondrion</keyword>
<keyword evidence="1" id="KW-0653">Protein transport</keyword>
<comment type="similarity">
    <text evidence="1">Belongs to the TIM50 family.</text>
</comment>
<comment type="function">
    <text evidence="1">Essential component of the TIM23 complex, a complex that mediates the translocation of transit peptide-containing proteins across the mitochondrial inner membrane.</text>
</comment>
<keyword evidence="1" id="KW-0811">Translocation</keyword>
<sequence>MATKESITNNIVTDSDHIPVTKTEDSGIKITIVASEENHVETEAANNNVAVGSDTRHTNEKEDKEDGVASEDEHNEKQTGSDLSISMDKLNLGLKKKLIVLPITGFLVHRAFRFRQNAIPKNRMPDFCSGNFMIYKRPFCDEFLKFCFERFEVGIWSSAMEHNIGAVLTNVMGEHKSKLLFTWVSS</sequence>
<organism evidence="4 5">
    <name type="scientific">Helianthus annuus</name>
    <name type="common">Common sunflower</name>
    <dbReference type="NCBI Taxonomy" id="4232"/>
    <lineage>
        <taxon>Eukaryota</taxon>
        <taxon>Viridiplantae</taxon>
        <taxon>Streptophyta</taxon>
        <taxon>Embryophyta</taxon>
        <taxon>Tracheophyta</taxon>
        <taxon>Spermatophyta</taxon>
        <taxon>Magnoliopsida</taxon>
        <taxon>eudicotyledons</taxon>
        <taxon>Gunneridae</taxon>
        <taxon>Pentapetalae</taxon>
        <taxon>asterids</taxon>
        <taxon>campanulids</taxon>
        <taxon>Asterales</taxon>
        <taxon>Asteraceae</taxon>
        <taxon>Asteroideae</taxon>
        <taxon>Heliantheae alliance</taxon>
        <taxon>Heliantheae</taxon>
        <taxon>Helianthus</taxon>
    </lineage>
</organism>
<keyword evidence="1" id="KW-0809">Transit peptide</keyword>
<dbReference type="PANTHER" id="PTHR12210">
    <property type="entry name" value="DULLARD PROTEIN PHOSPHATASE"/>
    <property type="match status" value="1"/>
</dbReference>
<dbReference type="Gene3D" id="3.40.50.1000">
    <property type="entry name" value="HAD superfamily/HAD-like"/>
    <property type="match status" value="1"/>
</dbReference>
<dbReference type="InterPro" id="IPR004274">
    <property type="entry name" value="FCP1_dom"/>
</dbReference>
<dbReference type="PROSITE" id="PS50969">
    <property type="entry name" value="FCP1"/>
    <property type="match status" value="1"/>
</dbReference>
<dbReference type="GO" id="GO:0015031">
    <property type="term" value="P:protein transport"/>
    <property type="evidence" value="ECO:0007669"/>
    <property type="project" value="UniProtKB-KW"/>
</dbReference>
<gene>
    <name evidence="4" type="ORF">HanXRQr2_Chr01g0041371</name>
</gene>
<dbReference type="SUPFAM" id="SSF56784">
    <property type="entry name" value="HAD-like"/>
    <property type="match status" value="1"/>
</dbReference>
<comment type="subunit">
    <text evidence="1">Component of the TIM23 complex.</text>
</comment>
<keyword evidence="5" id="KW-1185">Reference proteome</keyword>
<dbReference type="EMBL" id="MNCJ02000316">
    <property type="protein sequence ID" value="KAF5823722.1"/>
    <property type="molecule type" value="Genomic_DNA"/>
</dbReference>
<proteinExistence type="inferred from homology"/>
<feature type="domain" description="FCP1 homology" evidence="3">
    <location>
        <begin position="92"/>
        <end position="186"/>
    </location>
</feature>
<evidence type="ECO:0000259" key="3">
    <source>
        <dbReference type="PROSITE" id="PS50969"/>
    </source>
</evidence>
<comment type="caution">
    <text evidence="4">The sequence shown here is derived from an EMBL/GenBank/DDBJ whole genome shotgun (WGS) entry which is preliminary data.</text>
</comment>
<name>A0A9K3JZW7_HELAN</name>
<keyword evidence="1" id="KW-0813">Transport</keyword>
<dbReference type="InterPro" id="IPR050365">
    <property type="entry name" value="TIM50"/>
</dbReference>
<dbReference type="Pfam" id="PF03031">
    <property type="entry name" value="NIF"/>
    <property type="match status" value="1"/>
</dbReference>
<evidence type="ECO:0000256" key="1">
    <source>
        <dbReference type="RuleBase" id="RU365079"/>
    </source>
</evidence>
<comment type="subcellular location">
    <subcellularLocation>
        <location evidence="1">Mitochondrion inner membrane</location>
        <topology evidence="1">Single-pass membrane protein</topology>
    </subcellularLocation>
</comment>